<proteinExistence type="inferred from homology"/>
<evidence type="ECO:0000256" key="6">
    <source>
        <dbReference type="ARBA" id="ARBA00022801"/>
    </source>
</evidence>
<dbReference type="InterPro" id="IPR014718">
    <property type="entry name" value="GH-type_carb-bd"/>
</dbReference>
<dbReference type="Pfam" id="PF02836">
    <property type="entry name" value="Glyco_hydro_2_C"/>
    <property type="match status" value="1"/>
</dbReference>
<dbReference type="Pfam" id="PF00703">
    <property type="entry name" value="Glyco_hydro_2"/>
    <property type="match status" value="1"/>
</dbReference>
<dbReference type="InterPro" id="IPR006104">
    <property type="entry name" value="Glyco_hydro_2_N"/>
</dbReference>
<gene>
    <name evidence="13" type="ORF">KE626_25505</name>
</gene>
<dbReference type="InterPro" id="IPR013783">
    <property type="entry name" value="Ig-like_fold"/>
</dbReference>
<evidence type="ECO:0000256" key="2">
    <source>
        <dbReference type="ARBA" id="ARBA00001913"/>
    </source>
</evidence>
<feature type="signal peptide" evidence="11">
    <location>
        <begin position="1"/>
        <end position="22"/>
    </location>
</feature>
<evidence type="ECO:0000256" key="3">
    <source>
        <dbReference type="ARBA" id="ARBA00007401"/>
    </source>
</evidence>
<evidence type="ECO:0000313" key="14">
    <source>
        <dbReference type="Proteomes" id="UP000676386"/>
    </source>
</evidence>
<keyword evidence="11" id="KW-0732">Signal</keyword>
<evidence type="ECO:0000256" key="11">
    <source>
        <dbReference type="SAM" id="SignalP"/>
    </source>
</evidence>
<comment type="similarity">
    <text evidence="3 10">Belongs to the glycosyl hydrolase 2 family.</text>
</comment>
<name>A0ABS5J658_9BACT</name>
<dbReference type="InterPro" id="IPR050347">
    <property type="entry name" value="Bact_Beta-galactosidase"/>
</dbReference>
<dbReference type="InterPro" id="IPR032312">
    <property type="entry name" value="LacZ_4"/>
</dbReference>
<feature type="domain" description="Beta galactosidase small chain/" evidence="12">
    <location>
        <begin position="739"/>
        <end position="1013"/>
    </location>
</feature>
<dbReference type="InterPro" id="IPR017853">
    <property type="entry name" value="GH"/>
</dbReference>
<comment type="cofactor">
    <cofactor evidence="2">
        <name>Ca(2+)</name>
        <dbReference type="ChEBI" id="CHEBI:29108"/>
    </cofactor>
</comment>
<dbReference type="PANTHER" id="PTHR46323">
    <property type="entry name" value="BETA-GALACTOSIDASE"/>
    <property type="match status" value="1"/>
</dbReference>
<dbReference type="InterPro" id="IPR006101">
    <property type="entry name" value="Glyco_hydro_2"/>
</dbReference>
<dbReference type="Gene3D" id="2.60.120.260">
    <property type="entry name" value="Galactose-binding domain-like"/>
    <property type="match status" value="1"/>
</dbReference>
<keyword evidence="6 10" id="KW-0378">Hydrolase</keyword>
<dbReference type="Gene3D" id="2.70.98.10">
    <property type="match status" value="1"/>
</dbReference>
<dbReference type="SMART" id="SM01038">
    <property type="entry name" value="Bgal_small_N"/>
    <property type="match status" value="1"/>
</dbReference>
<dbReference type="PROSITE" id="PS00719">
    <property type="entry name" value="GLYCOSYL_HYDROL_F2_1"/>
    <property type="match status" value="1"/>
</dbReference>
<dbReference type="Pfam" id="PF02837">
    <property type="entry name" value="Glyco_hydro_2_N"/>
    <property type="match status" value="1"/>
</dbReference>
<sequence>MYYKLLSALALALLWDITPARAQANDWENPQKVAEYVLPPHAHFIPYLNTTAAVRGDSARAAVLSLDGIWQFHMARNPAGRPGEFYKNNFDVSRWKQIHVPANWQTAGVDTYIFTDVEYPFTPNPPKVPADFNPVGSYRRDFTIPANWKDKQVWIHLGAVNSFFYIWVNGHYVGLSKDSKTPSEFDISPFLKEGLNNVSIQVFRFSDGSYLEGQDMWKLSGIERSVYLVARPRLCLYDFFAKPLLVNQYKDGQLGLSLTLNRKPLAAEAGQRIEVQLWEKDNTVWQQTWTIGKDSTVHMKTLLPDVKSWNAEHPALYTLVINHLDRKGAVLESTTQRIGFRSVEIKGGLLLVNGVPIRLKGVNRHEHDMYRARVVSVENMRRDIEVMKQYNINAVRNSHYPDAEEWYKLCDELGIYIIDEANIECDGMSFHPLKTLSDKPEWKQAYLNRTKRMVERDKNHCSIITWSLGNESGFGDNFIATYQYIKARDNTRPVQYEGAGTNKWTDIICPMYKSVNALKKYLQTPDSRPIIQCEYAHMMGNSGGNLKDDWDLIYQHPRLQGGFIWDFADQTFFKTDANGRQIWAYGGDMGTVGATSDTSFCADGMLAADRTPHPQAFEVRKVYQNVGIQPAGEKWRIFNRFDFTNLNEYTIRWTVKGDGATIATGECPPLWLSPGKDSLVSMALPPIVPLPGASYYIHFETADPHGNVVATEQFRLAGYLPAVKEKMNGDPLTVTPEGKIGNRLFSAGFNKITGWLESFTAGNRQLMQGPLQPSFWRAVTDNDIGNSLQVRCGIWQHALEDAQLKQFEITAPGAVRTMVKTVHYLPKVKVTYTTTYSIAVNGDITVAAQFTPADTTLPEIPRMGMRMLVKPEYDQVSWLGRGPFDNYTDRKYAADVDVYTMPADSLFHPYPRAQESGYRTDVSWMALQDKNKSGWMFLSDSLLSAGVLHFDMQRLDFDRKQNKHGGSMQNEDLLWWNIDYGQQGVGGDNSWGAKAHPEYLLPCRTYQYNFTLRYLSPGTNPVQSGKQRFE</sequence>
<dbReference type="InterPro" id="IPR006102">
    <property type="entry name" value="Ig-like_GH2"/>
</dbReference>
<evidence type="ECO:0000259" key="12">
    <source>
        <dbReference type="SMART" id="SM01038"/>
    </source>
</evidence>
<evidence type="ECO:0000256" key="10">
    <source>
        <dbReference type="RuleBase" id="RU361154"/>
    </source>
</evidence>
<dbReference type="SUPFAM" id="SSF49785">
    <property type="entry name" value="Galactose-binding domain-like"/>
    <property type="match status" value="1"/>
</dbReference>
<comment type="catalytic activity">
    <reaction evidence="1 10">
        <text>Hydrolysis of terminal non-reducing beta-D-galactose residues in beta-D-galactosides.</text>
        <dbReference type="EC" id="3.2.1.23"/>
    </reaction>
</comment>
<dbReference type="InterPro" id="IPR008979">
    <property type="entry name" value="Galactose-bd-like_sf"/>
</dbReference>
<dbReference type="SUPFAM" id="SSF51445">
    <property type="entry name" value="(Trans)glycosidases"/>
    <property type="match status" value="1"/>
</dbReference>
<dbReference type="Pfam" id="PF16353">
    <property type="entry name" value="LacZ_4"/>
    <property type="match status" value="1"/>
</dbReference>
<evidence type="ECO:0000256" key="4">
    <source>
        <dbReference type="ARBA" id="ARBA00011245"/>
    </source>
</evidence>
<evidence type="ECO:0000313" key="13">
    <source>
        <dbReference type="EMBL" id="MBS0030708.1"/>
    </source>
</evidence>
<accession>A0ABS5J658</accession>
<dbReference type="SUPFAM" id="SSF74650">
    <property type="entry name" value="Galactose mutarotase-like"/>
    <property type="match status" value="1"/>
</dbReference>
<dbReference type="Pfam" id="PF02929">
    <property type="entry name" value="Bgal_small_N"/>
    <property type="match status" value="1"/>
</dbReference>
<dbReference type="InterPro" id="IPR011013">
    <property type="entry name" value="Gal_mutarotase_sf_dom"/>
</dbReference>
<dbReference type="InterPro" id="IPR023230">
    <property type="entry name" value="Glyco_hydro_2_CS"/>
</dbReference>
<dbReference type="PRINTS" id="PR00132">
    <property type="entry name" value="GLHYDRLASE2"/>
</dbReference>
<dbReference type="Gene3D" id="3.20.20.80">
    <property type="entry name" value="Glycosidases"/>
    <property type="match status" value="1"/>
</dbReference>
<dbReference type="EC" id="3.2.1.23" evidence="5 10"/>
<organism evidence="13 14">
    <name type="scientific">Chitinophaga hostae</name>
    <dbReference type="NCBI Taxonomy" id="2831022"/>
    <lineage>
        <taxon>Bacteria</taxon>
        <taxon>Pseudomonadati</taxon>
        <taxon>Bacteroidota</taxon>
        <taxon>Chitinophagia</taxon>
        <taxon>Chitinophagales</taxon>
        <taxon>Chitinophagaceae</taxon>
        <taxon>Chitinophaga</taxon>
    </lineage>
</organism>
<dbReference type="SUPFAM" id="SSF49303">
    <property type="entry name" value="beta-Galactosidase/glucuronidase domain"/>
    <property type="match status" value="2"/>
</dbReference>
<dbReference type="Proteomes" id="UP000676386">
    <property type="component" value="Unassembled WGS sequence"/>
</dbReference>
<dbReference type="Gene3D" id="2.60.40.10">
    <property type="entry name" value="Immunoglobulins"/>
    <property type="match status" value="2"/>
</dbReference>
<dbReference type="InterPro" id="IPR036156">
    <property type="entry name" value="Beta-gal/glucu_dom_sf"/>
</dbReference>
<comment type="caution">
    <text evidence="13">The sequence shown here is derived from an EMBL/GenBank/DDBJ whole genome shotgun (WGS) entry which is preliminary data.</text>
</comment>
<keyword evidence="8 10" id="KW-0326">Glycosidase</keyword>
<feature type="chain" id="PRO_5046937280" description="Beta-galactosidase" evidence="11">
    <location>
        <begin position="23"/>
        <end position="1030"/>
    </location>
</feature>
<evidence type="ECO:0000256" key="1">
    <source>
        <dbReference type="ARBA" id="ARBA00001412"/>
    </source>
</evidence>
<keyword evidence="7" id="KW-0106">Calcium</keyword>
<dbReference type="EMBL" id="JAGTXB010000017">
    <property type="protein sequence ID" value="MBS0030708.1"/>
    <property type="molecule type" value="Genomic_DNA"/>
</dbReference>
<evidence type="ECO:0000256" key="9">
    <source>
        <dbReference type="ARBA" id="ARBA00032230"/>
    </source>
</evidence>
<dbReference type="PANTHER" id="PTHR46323:SF2">
    <property type="entry name" value="BETA-GALACTOSIDASE"/>
    <property type="match status" value="1"/>
</dbReference>
<protein>
    <recommendedName>
        <fullName evidence="5 10">Beta-galactosidase</fullName>
        <ecNumber evidence="5 10">3.2.1.23</ecNumber>
    </recommendedName>
    <alternativeName>
        <fullName evidence="9 10">Lactase</fullName>
    </alternativeName>
</protein>
<comment type="subunit">
    <text evidence="4">Monomer.</text>
</comment>
<dbReference type="InterPro" id="IPR006103">
    <property type="entry name" value="Glyco_hydro_2_cat"/>
</dbReference>
<evidence type="ECO:0000256" key="8">
    <source>
        <dbReference type="ARBA" id="ARBA00023295"/>
    </source>
</evidence>
<evidence type="ECO:0000256" key="7">
    <source>
        <dbReference type="ARBA" id="ARBA00022837"/>
    </source>
</evidence>
<dbReference type="InterPro" id="IPR004199">
    <property type="entry name" value="B-gal_small/dom_5"/>
</dbReference>
<keyword evidence="14" id="KW-1185">Reference proteome</keyword>
<reference evidence="13 14" key="1">
    <citation type="submission" date="2021-04" db="EMBL/GenBank/DDBJ databases">
        <title>Chitinophaga sp. nov., isolated from the rhizosphere soil.</title>
        <authorList>
            <person name="He S."/>
        </authorList>
    </citation>
    <scope>NUCLEOTIDE SEQUENCE [LARGE SCALE GENOMIC DNA]</scope>
    <source>
        <strain evidence="13 14">2R12</strain>
    </source>
</reference>
<dbReference type="RefSeq" id="WP_211975848.1">
    <property type="nucleotide sequence ID" value="NZ_CBFHAM010000035.1"/>
</dbReference>
<evidence type="ECO:0000256" key="5">
    <source>
        <dbReference type="ARBA" id="ARBA00012756"/>
    </source>
</evidence>